<dbReference type="Gene3D" id="1.10.10.10">
    <property type="entry name" value="Winged helix-like DNA-binding domain superfamily/Winged helix DNA-binding domain"/>
    <property type="match status" value="1"/>
</dbReference>
<evidence type="ECO:0000259" key="10">
    <source>
        <dbReference type="Pfam" id="PF02270"/>
    </source>
</evidence>
<evidence type="ECO:0000256" key="9">
    <source>
        <dbReference type="PIRNR" id="PIRNR015849"/>
    </source>
</evidence>
<dbReference type="GO" id="GO:0005674">
    <property type="term" value="C:transcription factor TFIIF complex"/>
    <property type="evidence" value="ECO:0007669"/>
    <property type="project" value="InterPro"/>
</dbReference>
<reference evidence="13" key="1">
    <citation type="submission" date="2010-06" db="EMBL/GenBank/DDBJ databases">
        <authorList>
            <person name="Jiang H."/>
            <person name="Abraham K."/>
            <person name="Ali S."/>
            <person name="Alsbrooks S.L."/>
            <person name="Anim B.N."/>
            <person name="Anosike U.S."/>
            <person name="Attaway T."/>
            <person name="Bandaranaike D.P."/>
            <person name="Battles P.K."/>
            <person name="Bell S.N."/>
            <person name="Bell A.V."/>
            <person name="Beltran B."/>
            <person name="Bickham C."/>
            <person name="Bustamante Y."/>
            <person name="Caleb T."/>
            <person name="Canada A."/>
            <person name="Cardenas V."/>
            <person name="Carter K."/>
            <person name="Chacko J."/>
            <person name="Chandrabose M.N."/>
            <person name="Chavez D."/>
            <person name="Chavez A."/>
            <person name="Chen L."/>
            <person name="Chu H.-S."/>
            <person name="Claassen K.J."/>
            <person name="Cockrell R."/>
            <person name="Collins M."/>
            <person name="Cooper J.A."/>
            <person name="Cree A."/>
            <person name="Curry S.M."/>
            <person name="Da Y."/>
            <person name="Dao M.D."/>
            <person name="Das B."/>
            <person name="Davila M.-L."/>
            <person name="Davy-Carroll L."/>
            <person name="Denson S."/>
            <person name="Dinh H."/>
            <person name="Ebong V.E."/>
            <person name="Edwards J.R."/>
            <person name="Egan A."/>
            <person name="El-Daye J."/>
            <person name="Escobedo L."/>
            <person name="Fernandez S."/>
            <person name="Fernando P.R."/>
            <person name="Flagg N."/>
            <person name="Forbes L.D."/>
            <person name="Fowler R.G."/>
            <person name="Fu Q."/>
            <person name="Gabisi R.A."/>
            <person name="Ganer J."/>
            <person name="Garbino Pronczuk A."/>
            <person name="Garcia R.M."/>
            <person name="Garner T."/>
            <person name="Garrett T.E."/>
            <person name="Gonzalez D.A."/>
            <person name="Hamid H."/>
            <person name="Hawkins E.S."/>
            <person name="Hirani K."/>
            <person name="Hogues M.E."/>
            <person name="Hollins B."/>
            <person name="Hsiao C.-H."/>
            <person name="Jabil R."/>
            <person name="James M.L."/>
            <person name="Jhangiani S.N."/>
            <person name="Johnson B."/>
            <person name="Johnson Q."/>
            <person name="Joshi V."/>
            <person name="Kalu J.B."/>
            <person name="Kam C."/>
            <person name="Kashfia A."/>
            <person name="Keebler J."/>
            <person name="Kisamo H."/>
            <person name="Kovar C.L."/>
            <person name="Lago L.A."/>
            <person name="Lai C.-Y."/>
            <person name="Laidlaw J."/>
            <person name="Lara F."/>
            <person name="Le T.-K."/>
            <person name="Lee S.L."/>
            <person name="Legall F.H."/>
            <person name="Lemon S.J."/>
            <person name="Lewis L.R."/>
            <person name="Li B."/>
            <person name="Liu Y."/>
            <person name="Liu Y.-S."/>
            <person name="Lopez J."/>
            <person name="Lozado R.J."/>
            <person name="Lu J."/>
            <person name="Madu R.C."/>
            <person name="Maheshwari M."/>
            <person name="Maheshwari R."/>
            <person name="Malloy K."/>
            <person name="Martinez E."/>
            <person name="Mathew T."/>
            <person name="Mercado I.C."/>
            <person name="Mercado C."/>
            <person name="Meyer B."/>
            <person name="Montgomery K."/>
            <person name="Morgan M.B."/>
            <person name="Munidasa M."/>
            <person name="Nazareth L.V."/>
            <person name="Nelson J."/>
            <person name="Ng B.M."/>
            <person name="Nguyen N.B."/>
            <person name="Nguyen P.Q."/>
            <person name="Nguyen T."/>
            <person name="Obregon M."/>
            <person name="Okwuonu G.O."/>
            <person name="Onwere C.G."/>
            <person name="Orozco G."/>
            <person name="Parra A."/>
            <person name="Patel S."/>
            <person name="Patil S."/>
            <person name="Perez A."/>
            <person name="Perez Y."/>
            <person name="Pham C."/>
            <person name="Primus E.L."/>
            <person name="Pu L.-L."/>
            <person name="Puazo M."/>
            <person name="Qin X."/>
            <person name="Quiroz J.B."/>
            <person name="Reese J."/>
            <person name="Richards S."/>
            <person name="Rives C.M."/>
            <person name="Robberts R."/>
            <person name="Ruiz S.J."/>
            <person name="Ruiz M.J."/>
            <person name="Santibanez J."/>
            <person name="Schneider B.W."/>
            <person name="Sisson I."/>
            <person name="Smith M."/>
            <person name="Sodergren E."/>
            <person name="Song X.-Z."/>
            <person name="Song B.B."/>
            <person name="Summersgill H."/>
            <person name="Thelus R."/>
            <person name="Thornton R.D."/>
            <person name="Trejos Z.Y."/>
            <person name="Usmani K."/>
            <person name="Vattathil S."/>
            <person name="Villasana D."/>
            <person name="Walker D.L."/>
            <person name="Wang S."/>
            <person name="Wang K."/>
            <person name="White C.S."/>
            <person name="Williams A.C."/>
            <person name="Williamson J."/>
            <person name="Wilson K."/>
            <person name="Woghiren I.O."/>
            <person name="Woodworth J.R."/>
            <person name="Worley K.C."/>
            <person name="Wright R.A."/>
            <person name="Wu W."/>
            <person name="Young L."/>
            <person name="Zhang L."/>
            <person name="Zhang J."/>
            <person name="Zhu Y."/>
            <person name="Muzny D.M."/>
            <person name="Weinstock G."/>
            <person name="Gibbs R.A."/>
        </authorList>
    </citation>
    <scope>NUCLEOTIDE SEQUENCE [LARGE SCALE GENOMIC DNA]</scope>
    <source>
        <strain evidence="13">LSR1</strain>
    </source>
</reference>
<dbReference type="SUPFAM" id="SSF50916">
    <property type="entry name" value="Rap30/74 interaction domains"/>
    <property type="match status" value="1"/>
</dbReference>
<dbReference type="GO" id="GO:0006367">
    <property type="term" value="P:transcription initiation at RNA polymerase II promoter"/>
    <property type="evidence" value="ECO:0007669"/>
    <property type="project" value="UniProtKB-UniRule"/>
</dbReference>
<dbReference type="OrthoDB" id="26094at2759"/>
<dbReference type="PANTHER" id="PTHR10445:SF0">
    <property type="entry name" value="GENERAL TRANSCRIPTION FACTOR IIF SUBUNIT 2"/>
    <property type="match status" value="1"/>
</dbReference>
<evidence type="ECO:0000256" key="8">
    <source>
        <dbReference type="ARBA" id="ARBA00033388"/>
    </source>
</evidence>
<dbReference type="SUPFAM" id="SSF46785">
    <property type="entry name" value="Winged helix' DNA-binding domain"/>
    <property type="match status" value="1"/>
</dbReference>
<dbReference type="InterPro" id="IPR040504">
    <property type="entry name" value="TFIIF_beta_N"/>
</dbReference>
<dbReference type="InterPro" id="IPR011039">
    <property type="entry name" value="TFIIF_interaction"/>
</dbReference>
<evidence type="ECO:0000256" key="6">
    <source>
        <dbReference type="ARBA" id="ARBA00023163"/>
    </source>
</evidence>
<dbReference type="InterPro" id="IPR040450">
    <property type="entry name" value="TFIIF_beta_HTH"/>
</dbReference>
<dbReference type="PANTHER" id="PTHR10445">
    <property type="entry name" value="GENERAL TRANSCRIPTION FACTOR IIF SUBUNIT 2"/>
    <property type="match status" value="1"/>
</dbReference>
<dbReference type="FunFam" id="1.10.10.10:FF:000035">
    <property type="entry name" value="General transcription factor IIF subunit 2"/>
    <property type="match status" value="1"/>
</dbReference>
<evidence type="ECO:0000256" key="7">
    <source>
        <dbReference type="ARBA" id="ARBA00023242"/>
    </source>
</evidence>
<keyword evidence="4 9" id="KW-0805">Transcription regulation</keyword>
<evidence type="ECO:0000313" key="12">
    <source>
        <dbReference type="EnsemblMetazoa" id="XP_029341964.1"/>
    </source>
</evidence>
<dbReference type="InterPro" id="IPR036388">
    <property type="entry name" value="WH-like_DNA-bd_sf"/>
</dbReference>
<name>A0A8R2NNJ2_ACYPI</name>
<protein>
    <recommendedName>
        <fullName evidence="3 9">General transcription factor IIF subunit 2</fullName>
    </recommendedName>
    <alternativeName>
        <fullName evidence="8 9">Transcription initiation factor IIF subunit beta</fullName>
    </alternativeName>
</protein>
<proteinExistence type="inferred from homology"/>
<comment type="similarity">
    <text evidence="2 9">Belongs to the TFIIF beta subunit family.</text>
</comment>
<feature type="domain" description="TFIIF beta subunit HTH" evidence="10">
    <location>
        <begin position="186"/>
        <end position="250"/>
    </location>
</feature>
<dbReference type="EnsemblMetazoa" id="XM_029486104.1">
    <property type="protein sequence ID" value="XP_029341964.1"/>
    <property type="gene ID" value="LOC100167421"/>
</dbReference>
<dbReference type="CDD" id="cd07980">
    <property type="entry name" value="TFIIF_beta"/>
    <property type="match status" value="1"/>
</dbReference>
<dbReference type="AlphaFoldDB" id="A0A8R2NNJ2"/>
<comment type="function">
    <text evidence="9">TFIIF is a general transcription initiation factor that binds to RNA polymerase II and helps to recruit it to the initiation complex in collaboration with TFIIB.</text>
</comment>
<keyword evidence="7 9" id="KW-0539">Nucleus</keyword>
<evidence type="ECO:0000256" key="1">
    <source>
        <dbReference type="ARBA" id="ARBA00004123"/>
    </source>
</evidence>
<keyword evidence="5 9" id="KW-0238">DNA-binding</keyword>
<evidence type="ECO:0000256" key="2">
    <source>
        <dbReference type="ARBA" id="ARBA00009543"/>
    </source>
</evidence>
<evidence type="ECO:0000256" key="4">
    <source>
        <dbReference type="ARBA" id="ARBA00023015"/>
    </source>
</evidence>
<evidence type="ECO:0000259" key="11">
    <source>
        <dbReference type="Pfam" id="PF17683"/>
    </source>
</evidence>
<organism evidence="12 13">
    <name type="scientific">Acyrthosiphon pisum</name>
    <name type="common">Pea aphid</name>
    <dbReference type="NCBI Taxonomy" id="7029"/>
    <lineage>
        <taxon>Eukaryota</taxon>
        <taxon>Metazoa</taxon>
        <taxon>Ecdysozoa</taxon>
        <taxon>Arthropoda</taxon>
        <taxon>Hexapoda</taxon>
        <taxon>Insecta</taxon>
        <taxon>Pterygota</taxon>
        <taxon>Neoptera</taxon>
        <taxon>Paraneoptera</taxon>
        <taxon>Hemiptera</taxon>
        <taxon>Sternorrhyncha</taxon>
        <taxon>Aphidomorpha</taxon>
        <taxon>Aphidoidea</taxon>
        <taxon>Aphididae</taxon>
        <taxon>Macrosiphini</taxon>
        <taxon>Acyrthosiphon</taxon>
    </lineage>
</organism>
<dbReference type="InterPro" id="IPR003196">
    <property type="entry name" value="TFIIF_beta"/>
</dbReference>
<feature type="domain" description="TFIIF beta subunit N-terminal" evidence="11">
    <location>
        <begin position="17"/>
        <end position="102"/>
    </location>
</feature>
<evidence type="ECO:0000256" key="3">
    <source>
        <dbReference type="ARBA" id="ARBA00020815"/>
    </source>
</evidence>
<reference evidence="12" key="2">
    <citation type="submission" date="2022-06" db="UniProtKB">
        <authorList>
            <consortium name="EnsemblMetazoa"/>
        </authorList>
    </citation>
    <scope>IDENTIFICATION</scope>
</reference>
<accession>A0A8R2NNJ2</accession>
<dbReference type="PIRSF" id="PIRSF015849">
    <property type="entry name" value="TFIIF-beta"/>
    <property type="match status" value="1"/>
</dbReference>
<dbReference type="InterPro" id="IPR036390">
    <property type="entry name" value="WH_DNA-bd_sf"/>
</dbReference>
<gene>
    <name evidence="12" type="primary">100167421</name>
</gene>
<dbReference type="Proteomes" id="UP000007819">
    <property type="component" value="Chromosome A1"/>
</dbReference>
<sequence length="261" mass="30034">MYATMSGGSLDVSKAGNALWLVKVPKYVADKWDNAPGSLDVGKIKVTNTIPGKRPDISLHLSEAVLCLDGEKNNEPIPKSFKLDVSHFTSQTMVALSEHRMSYNPDAVVQETDRLAILGKISQKLECRPIGDQVYMDLKKQAIRKAHIPTRQVQKLDKVVQNFKPISDHKHNIEYNEKKKSEGKKARDDKDAVMAMLFKAFEKHQYYNIKDLVTLTKQPVVYLKEILKEVCNYNLKHPHKNMWELKPEYRHYKEQEDNETN</sequence>
<keyword evidence="6 9" id="KW-0804">Transcription</keyword>
<dbReference type="Pfam" id="PF02270">
    <property type="entry name" value="TFIIF_beta"/>
    <property type="match status" value="1"/>
</dbReference>
<evidence type="ECO:0000256" key="5">
    <source>
        <dbReference type="ARBA" id="ARBA00023125"/>
    </source>
</evidence>
<keyword evidence="13" id="KW-1185">Reference proteome</keyword>
<evidence type="ECO:0000313" key="13">
    <source>
        <dbReference type="Proteomes" id="UP000007819"/>
    </source>
</evidence>
<comment type="subcellular location">
    <subcellularLocation>
        <location evidence="1 9">Nucleus</location>
    </subcellularLocation>
</comment>
<dbReference type="Pfam" id="PF17683">
    <property type="entry name" value="TFIIF_beta_N"/>
    <property type="match status" value="1"/>
</dbReference>
<dbReference type="GO" id="GO:0003677">
    <property type="term" value="F:DNA binding"/>
    <property type="evidence" value="ECO:0007669"/>
    <property type="project" value="UniProtKB-UniRule"/>
</dbReference>
<dbReference type="GO" id="GO:0006368">
    <property type="term" value="P:transcription elongation by RNA polymerase II"/>
    <property type="evidence" value="ECO:0007669"/>
    <property type="project" value="UniProtKB-ARBA"/>
</dbReference>